<evidence type="ECO:0000313" key="3">
    <source>
        <dbReference type="EMBL" id="KAF8773933.1"/>
    </source>
</evidence>
<feature type="transmembrane region" description="Helical" evidence="1">
    <location>
        <begin position="7"/>
        <end position="30"/>
    </location>
</feature>
<feature type="domain" description="Methyltransferase type 11" evidence="2">
    <location>
        <begin position="86"/>
        <end position="183"/>
    </location>
</feature>
<dbReference type="EMBL" id="JABXBU010002227">
    <property type="protein sequence ID" value="KAF8773933.1"/>
    <property type="molecule type" value="Genomic_DNA"/>
</dbReference>
<dbReference type="InterPro" id="IPR052356">
    <property type="entry name" value="Thiol_S-MT"/>
</dbReference>
<protein>
    <submittedName>
        <fullName evidence="3">Methyltransferase-like protein 7A like protein</fullName>
    </submittedName>
</protein>
<keyword evidence="1" id="KW-0812">Transmembrane</keyword>
<sequence length="255" mass="29187">MHSARDFIVYTSATVIWWTLSVTCLLPFVIFLKLCKPLRDKWFSWLYIRLLGSVRGAVLAKSRKRAFDLLQTHLQDIKMNATLEILEIGVGGGATLSLYPANTNLTVLEPNVSMVKYFEEARRKNPHINYKKILIAMAEDMHQIDDDSFDVVVGMYVLCSVQCVRSALKEVKRVLKPGGKFLFVLHTTYPSSTWKALLQTLINPLWKIAFNGCNLKNKDDEEIRKSGFSDIETQKIYPKDLWLYVRPQVIGVATK</sequence>
<dbReference type="SUPFAM" id="SSF53335">
    <property type="entry name" value="S-adenosyl-L-methionine-dependent methyltransferases"/>
    <property type="match status" value="1"/>
</dbReference>
<dbReference type="CDD" id="cd02440">
    <property type="entry name" value="AdoMet_MTases"/>
    <property type="match status" value="1"/>
</dbReference>
<dbReference type="GO" id="GO:0008757">
    <property type="term" value="F:S-adenosylmethionine-dependent methyltransferase activity"/>
    <property type="evidence" value="ECO:0007669"/>
    <property type="project" value="InterPro"/>
</dbReference>
<name>A0A8T0EIU6_ARGBR</name>
<dbReference type="Gene3D" id="3.40.50.150">
    <property type="entry name" value="Vaccinia Virus protein VP39"/>
    <property type="match status" value="1"/>
</dbReference>
<dbReference type="PANTHER" id="PTHR45036">
    <property type="entry name" value="METHYLTRANSFERASE LIKE 7B"/>
    <property type="match status" value="1"/>
</dbReference>
<comment type="caution">
    <text evidence="3">The sequence shown here is derived from an EMBL/GenBank/DDBJ whole genome shotgun (WGS) entry which is preliminary data.</text>
</comment>
<evidence type="ECO:0000259" key="2">
    <source>
        <dbReference type="Pfam" id="PF08241"/>
    </source>
</evidence>
<evidence type="ECO:0000256" key="1">
    <source>
        <dbReference type="SAM" id="Phobius"/>
    </source>
</evidence>
<dbReference type="InterPro" id="IPR029063">
    <property type="entry name" value="SAM-dependent_MTases_sf"/>
</dbReference>
<evidence type="ECO:0000313" key="4">
    <source>
        <dbReference type="Proteomes" id="UP000807504"/>
    </source>
</evidence>
<keyword evidence="1" id="KW-1133">Transmembrane helix</keyword>
<reference evidence="3" key="2">
    <citation type="submission" date="2020-06" db="EMBL/GenBank/DDBJ databases">
        <authorList>
            <person name="Sheffer M."/>
        </authorList>
    </citation>
    <scope>NUCLEOTIDE SEQUENCE</scope>
</reference>
<keyword evidence="3" id="KW-0808">Transferase</keyword>
<dbReference type="Pfam" id="PF08241">
    <property type="entry name" value="Methyltransf_11"/>
    <property type="match status" value="1"/>
</dbReference>
<keyword evidence="4" id="KW-1185">Reference proteome</keyword>
<proteinExistence type="predicted"/>
<keyword evidence="1" id="KW-0472">Membrane</keyword>
<keyword evidence="3" id="KW-0489">Methyltransferase</keyword>
<reference evidence="3" key="1">
    <citation type="journal article" date="2020" name="bioRxiv">
        <title>Chromosome-level reference genome of the European wasp spider Argiope bruennichi: a resource for studies on range expansion and evolutionary adaptation.</title>
        <authorList>
            <person name="Sheffer M.M."/>
            <person name="Hoppe A."/>
            <person name="Krehenwinkel H."/>
            <person name="Uhl G."/>
            <person name="Kuss A.W."/>
            <person name="Jensen L."/>
            <person name="Jensen C."/>
            <person name="Gillespie R.G."/>
            <person name="Hoff K.J."/>
            <person name="Prost S."/>
        </authorList>
    </citation>
    <scope>NUCLEOTIDE SEQUENCE</scope>
</reference>
<dbReference type="PANTHER" id="PTHR45036:SF1">
    <property type="entry name" value="METHYLTRANSFERASE LIKE 7A"/>
    <property type="match status" value="1"/>
</dbReference>
<dbReference type="InterPro" id="IPR013216">
    <property type="entry name" value="Methyltransf_11"/>
</dbReference>
<dbReference type="GO" id="GO:0032259">
    <property type="term" value="P:methylation"/>
    <property type="evidence" value="ECO:0007669"/>
    <property type="project" value="UniProtKB-KW"/>
</dbReference>
<gene>
    <name evidence="3" type="ORF">HNY73_016539</name>
</gene>
<dbReference type="AlphaFoldDB" id="A0A8T0EIU6"/>
<accession>A0A8T0EIU6</accession>
<organism evidence="3 4">
    <name type="scientific">Argiope bruennichi</name>
    <name type="common">Wasp spider</name>
    <name type="synonym">Aranea bruennichi</name>
    <dbReference type="NCBI Taxonomy" id="94029"/>
    <lineage>
        <taxon>Eukaryota</taxon>
        <taxon>Metazoa</taxon>
        <taxon>Ecdysozoa</taxon>
        <taxon>Arthropoda</taxon>
        <taxon>Chelicerata</taxon>
        <taxon>Arachnida</taxon>
        <taxon>Araneae</taxon>
        <taxon>Araneomorphae</taxon>
        <taxon>Entelegynae</taxon>
        <taxon>Araneoidea</taxon>
        <taxon>Araneidae</taxon>
        <taxon>Argiope</taxon>
    </lineage>
</organism>
<dbReference type="Proteomes" id="UP000807504">
    <property type="component" value="Unassembled WGS sequence"/>
</dbReference>